<dbReference type="Proteomes" id="UP000309128">
    <property type="component" value="Unassembled WGS sequence"/>
</dbReference>
<protein>
    <recommendedName>
        <fullName evidence="3">ATPase BadF/BadG/BcrA/BcrD type domain-containing protein</fullName>
    </recommendedName>
</protein>
<gene>
    <name evidence="1" type="ORF">ETD86_28190</name>
</gene>
<reference evidence="1 2" key="1">
    <citation type="submission" date="2019-05" db="EMBL/GenBank/DDBJ databases">
        <title>Draft genome sequence of Nonomuraea turkmeniaca DSM 43926.</title>
        <authorList>
            <person name="Saricaoglu S."/>
            <person name="Isik K."/>
        </authorList>
    </citation>
    <scope>NUCLEOTIDE SEQUENCE [LARGE SCALE GENOMIC DNA]</scope>
    <source>
        <strain evidence="1 2">DSM 43926</strain>
    </source>
</reference>
<dbReference type="AlphaFoldDB" id="A0A5S4FC87"/>
<sequence>MLERDHRRLEQRVEQEEGPACHRGRVEELAAAVHAAPPLALAELAPLVTRAAEAGDPAAEAIVTEAASRLTRTAAHVHQPGLPIVLAGGVLTGSEPVRRSVTKLLAGETVTTARDTAGAAAWLAARDLLPESEARALHTAFTASPCPVR</sequence>
<dbReference type="InterPro" id="IPR043129">
    <property type="entry name" value="ATPase_NBD"/>
</dbReference>
<proteinExistence type="predicted"/>
<dbReference type="EMBL" id="VCKY01000106">
    <property type="protein sequence ID" value="TMR14844.1"/>
    <property type="molecule type" value="Genomic_DNA"/>
</dbReference>
<name>A0A5S4FC87_9ACTN</name>
<evidence type="ECO:0000313" key="1">
    <source>
        <dbReference type="EMBL" id="TMR14844.1"/>
    </source>
</evidence>
<keyword evidence="2" id="KW-1185">Reference proteome</keyword>
<dbReference type="SUPFAM" id="SSF53067">
    <property type="entry name" value="Actin-like ATPase domain"/>
    <property type="match status" value="1"/>
</dbReference>
<dbReference type="OrthoDB" id="8701357at2"/>
<accession>A0A5S4FC87</accession>
<evidence type="ECO:0000313" key="2">
    <source>
        <dbReference type="Proteomes" id="UP000309128"/>
    </source>
</evidence>
<evidence type="ECO:0008006" key="3">
    <source>
        <dbReference type="Google" id="ProtNLM"/>
    </source>
</evidence>
<dbReference type="Gene3D" id="3.30.420.40">
    <property type="match status" value="1"/>
</dbReference>
<dbReference type="RefSeq" id="WP_138669181.1">
    <property type="nucleotide sequence ID" value="NZ_VCKY01000106.1"/>
</dbReference>
<organism evidence="1 2">
    <name type="scientific">Nonomuraea turkmeniaca</name>
    <dbReference type="NCBI Taxonomy" id="103838"/>
    <lineage>
        <taxon>Bacteria</taxon>
        <taxon>Bacillati</taxon>
        <taxon>Actinomycetota</taxon>
        <taxon>Actinomycetes</taxon>
        <taxon>Streptosporangiales</taxon>
        <taxon>Streptosporangiaceae</taxon>
        <taxon>Nonomuraea</taxon>
    </lineage>
</organism>
<comment type="caution">
    <text evidence="1">The sequence shown here is derived from an EMBL/GenBank/DDBJ whole genome shotgun (WGS) entry which is preliminary data.</text>
</comment>